<organism evidence="1 2">
    <name type="scientific">Gymnopilus dilepis</name>
    <dbReference type="NCBI Taxonomy" id="231916"/>
    <lineage>
        <taxon>Eukaryota</taxon>
        <taxon>Fungi</taxon>
        <taxon>Dikarya</taxon>
        <taxon>Basidiomycota</taxon>
        <taxon>Agaricomycotina</taxon>
        <taxon>Agaricomycetes</taxon>
        <taxon>Agaricomycetidae</taxon>
        <taxon>Agaricales</taxon>
        <taxon>Agaricineae</taxon>
        <taxon>Hymenogastraceae</taxon>
        <taxon>Gymnopilus</taxon>
    </lineage>
</organism>
<dbReference type="InParanoid" id="A0A409X299"/>
<dbReference type="Proteomes" id="UP000284706">
    <property type="component" value="Unassembled WGS sequence"/>
</dbReference>
<protein>
    <recommendedName>
        <fullName evidence="3">F-box domain-containing protein</fullName>
    </recommendedName>
</protein>
<comment type="caution">
    <text evidence="1">The sequence shown here is derived from an EMBL/GenBank/DDBJ whole genome shotgun (WGS) entry which is preliminary data.</text>
</comment>
<sequence length="301" mass="33841">MSGALLDPLSVLGEMLLHTDIESLKNLCQVTPPLHRFFIHKIYPNVHLRNEVRCLEAFLSFAELGLGFPLKFRKLRLSISDGDTSKLEAALKLFLNSDALQVVEFKGAAGIDYSTNLLTLIGRIAATATSPLTMVYENIRFIPCEFILYARHVELKLSNLDPFGTYPPIIEEWPLQTLSFSRDAGKPTFDAMFIRGIKLPNLTHLLINIKPSASDIEYIDESLLTILQNSQSFEELVLIYEPNSELDFSLIAYSLDALAKSLSSFSACRPHSVRLHIVLRCSAYHAFQVLDCMKALKDFSE</sequence>
<keyword evidence="2" id="KW-1185">Reference proteome</keyword>
<evidence type="ECO:0000313" key="1">
    <source>
        <dbReference type="EMBL" id="PPQ84877.1"/>
    </source>
</evidence>
<proteinExistence type="predicted"/>
<accession>A0A409X299</accession>
<dbReference type="AlphaFoldDB" id="A0A409X299"/>
<evidence type="ECO:0000313" key="2">
    <source>
        <dbReference type="Proteomes" id="UP000284706"/>
    </source>
</evidence>
<gene>
    <name evidence="1" type="ORF">CVT26_008836</name>
</gene>
<name>A0A409X299_9AGAR</name>
<evidence type="ECO:0008006" key="3">
    <source>
        <dbReference type="Google" id="ProtNLM"/>
    </source>
</evidence>
<reference evidence="1 2" key="1">
    <citation type="journal article" date="2018" name="Evol. Lett.">
        <title>Horizontal gene cluster transfer increased hallucinogenic mushroom diversity.</title>
        <authorList>
            <person name="Reynolds H.T."/>
            <person name="Vijayakumar V."/>
            <person name="Gluck-Thaler E."/>
            <person name="Korotkin H.B."/>
            <person name="Matheny P.B."/>
            <person name="Slot J.C."/>
        </authorList>
    </citation>
    <scope>NUCLEOTIDE SEQUENCE [LARGE SCALE GENOMIC DNA]</scope>
    <source>
        <strain evidence="1 2">SRW20</strain>
    </source>
</reference>
<feature type="non-terminal residue" evidence="1">
    <location>
        <position position="301"/>
    </location>
</feature>
<dbReference type="EMBL" id="NHYE01004388">
    <property type="protein sequence ID" value="PPQ84877.1"/>
    <property type="molecule type" value="Genomic_DNA"/>
</dbReference>